<dbReference type="InterPro" id="IPR002698">
    <property type="entry name" value="FTHF_cligase"/>
</dbReference>
<dbReference type="NCBIfam" id="TIGR02727">
    <property type="entry name" value="MTHFS_bact"/>
    <property type="match status" value="1"/>
</dbReference>
<dbReference type="GO" id="GO:0009396">
    <property type="term" value="P:folic acid-containing compound biosynthetic process"/>
    <property type="evidence" value="ECO:0007669"/>
    <property type="project" value="TreeGrafter"/>
</dbReference>
<dbReference type="GO" id="GO:0046872">
    <property type="term" value="F:metal ion binding"/>
    <property type="evidence" value="ECO:0007669"/>
    <property type="project" value="UniProtKB-KW"/>
</dbReference>
<gene>
    <name evidence="6" type="ORF">BKD30_14580</name>
</gene>
<keyword evidence="2 4" id="KW-0547">Nucleotide-binding</keyword>
<accession>A0A1R1L6A8</accession>
<dbReference type="PANTHER" id="PTHR23407">
    <property type="entry name" value="ATPASE INHIBITOR/5-FORMYLTETRAHYDROFOLATE CYCLO-LIGASE"/>
    <property type="match status" value="1"/>
</dbReference>
<dbReference type="SUPFAM" id="SSF100950">
    <property type="entry name" value="NagB/RpiA/CoA transferase-like"/>
    <property type="match status" value="1"/>
</dbReference>
<dbReference type="Proteomes" id="UP000187085">
    <property type="component" value="Unassembled WGS sequence"/>
</dbReference>
<evidence type="ECO:0000256" key="1">
    <source>
        <dbReference type="ARBA" id="ARBA00010638"/>
    </source>
</evidence>
<dbReference type="AlphaFoldDB" id="A0A1R1L6A8"/>
<comment type="similarity">
    <text evidence="1 5">Belongs to the 5-formyltetrahydrofolate cyclo-ligase family.</text>
</comment>
<name>A0A1R1L6A8_9MICC</name>
<organism evidence="6 7">
    <name type="scientific">Tersicoccus phoenicis</name>
    <dbReference type="NCBI Taxonomy" id="554083"/>
    <lineage>
        <taxon>Bacteria</taxon>
        <taxon>Bacillati</taxon>
        <taxon>Actinomycetota</taxon>
        <taxon>Actinomycetes</taxon>
        <taxon>Micrococcales</taxon>
        <taxon>Micrococcaceae</taxon>
        <taxon>Tersicoccus</taxon>
    </lineage>
</organism>
<evidence type="ECO:0000256" key="5">
    <source>
        <dbReference type="RuleBase" id="RU361279"/>
    </source>
</evidence>
<dbReference type="STRING" id="554083.BKD30_14580"/>
<comment type="catalytic activity">
    <reaction evidence="5">
        <text>(6S)-5-formyl-5,6,7,8-tetrahydrofolate + ATP = (6R)-5,10-methenyltetrahydrofolate + ADP + phosphate</text>
        <dbReference type="Rhea" id="RHEA:10488"/>
        <dbReference type="ChEBI" id="CHEBI:30616"/>
        <dbReference type="ChEBI" id="CHEBI:43474"/>
        <dbReference type="ChEBI" id="CHEBI:57455"/>
        <dbReference type="ChEBI" id="CHEBI:57457"/>
        <dbReference type="ChEBI" id="CHEBI:456216"/>
        <dbReference type="EC" id="6.3.3.2"/>
    </reaction>
</comment>
<dbReference type="PANTHER" id="PTHR23407:SF1">
    <property type="entry name" value="5-FORMYLTETRAHYDROFOLATE CYCLO-LIGASE"/>
    <property type="match status" value="1"/>
</dbReference>
<dbReference type="GO" id="GO:0005524">
    <property type="term" value="F:ATP binding"/>
    <property type="evidence" value="ECO:0007669"/>
    <property type="project" value="UniProtKB-KW"/>
</dbReference>
<sequence length="223" mass="24362">MLGGFCVTRDADSKASTRARLRLARASVDVPTRERAGSALRRTIGTWWEHASESRGRMDRGEAAVASFRSMPTEPPVDAVNAALYERGATVLLPVCEPDFRLRWARWTPTTPLVRSAVVPIDHPPGPTVDLAAVADGPGHQLDVGLLLIPALAVDESGQRLGQGGGYYDRFLARWRAHSRHGVLAAVVYDDEVLPAGSFDVLPHDQPVDLVFTPDRVLDLRDR</sequence>
<dbReference type="InterPro" id="IPR024185">
    <property type="entry name" value="FTHF_cligase-like_sf"/>
</dbReference>
<protein>
    <recommendedName>
        <fullName evidence="5">5-formyltetrahydrofolate cyclo-ligase</fullName>
        <ecNumber evidence="5">6.3.3.2</ecNumber>
    </recommendedName>
</protein>
<keyword evidence="6" id="KW-0436">Ligase</keyword>
<comment type="caution">
    <text evidence="6">The sequence shown here is derived from an EMBL/GenBank/DDBJ whole genome shotgun (WGS) entry which is preliminary data.</text>
</comment>
<evidence type="ECO:0000313" key="7">
    <source>
        <dbReference type="Proteomes" id="UP000187085"/>
    </source>
</evidence>
<evidence type="ECO:0000256" key="4">
    <source>
        <dbReference type="PIRSR" id="PIRSR006806-1"/>
    </source>
</evidence>
<reference evidence="6 7" key="1">
    <citation type="submission" date="2016-12" db="EMBL/GenBank/DDBJ databases">
        <title>Draft genome of Tersicoccus phoenicis 1P05MA.</title>
        <authorList>
            <person name="Nakajima Y."/>
            <person name="Yoshizawa S."/>
            <person name="Nakamura K."/>
            <person name="Ogura Y."/>
            <person name="Hayashi T."/>
            <person name="Kogure K."/>
        </authorList>
    </citation>
    <scope>NUCLEOTIDE SEQUENCE [LARGE SCALE GENOMIC DNA]</scope>
    <source>
        <strain evidence="6 7">1p05MA</strain>
    </source>
</reference>
<feature type="binding site" evidence="4">
    <location>
        <begin position="160"/>
        <end position="168"/>
    </location>
    <ligand>
        <name>ATP</name>
        <dbReference type="ChEBI" id="CHEBI:30616"/>
    </ligand>
</feature>
<dbReference type="PIRSF" id="PIRSF006806">
    <property type="entry name" value="FTHF_cligase"/>
    <property type="match status" value="1"/>
</dbReference>
<dbReference type="EMBL" id="MRDE01000081">
    <property type="protein sequence ID" value="OMH23085.1"/>
    <property type="molecule type" value="Genomic_DNA"/>
</dbReference>
<evidence type="ECO:0000256" key="3">
    <source>
        <dbReference type="ARBA" id="ARBA00022840"/>
    </source>
</evidence>
<keyword evidence="7" id="KW-1185">Reference proteome</keyword>
<evidence type="ECO:0000313" key="6">
    <source>
        <dbReference type="EMBL" id="OMH23085.1"/>
    </source>
</evidence>
<dbReference type="InterPro" id="IPR037171">
    <property type="entry name" value="NagB/RpiA_transferase-like"/>
</dbReference>
<comment type="cofactor">
    <cofactor evidence="5">
        <name>Mg(2+)</name>
        <dbReference type="ChEBI" id="CHEBI:18420"/>
    </cofactor>
</comment>
<dbReference type="Pfam" id="PF01812">
    <property type="entry name" value="5-FTHF_cyc-lig"/>
    <property type="match status" value="1"/>
</dbReference>
<proteinExistence type="inferred from homology"/>
<keyword evidence="5" id="KW-0460">Magnesium</keyword>
<dbReference type="EC" id="6.3.3.2" evidence="5"/>
<dbReference type="Gene3D" id="3.40.50.10420">
    <property type="entry name" value="NagB/RpiA/CoA transferase-like"/>
    <property type="match status" value="1"/>
</dbReference>
<keyword evidence="3 4" id="KW-0067">ATP-binding</keyword>
<dbReference type="GO" id="GO:0030272">
    <property type="term" value="F:5-formyltetrahydrofolate cyclo-ligase activity"/>
    <property type="evidence" value="ECO:0007669"/>
    <property type="project" value="UniProtKB-EC"/>
</dbReference>
<evidence type="ECO:0000256" key="2">
    <source>
        <dbReference type="ARBA" id="ARBA00022741"/>
    </source>
</evidence>
<dbReference type="GO" id="GO:0035999">
    <property type="term" value="P:tetrahydrofolate interconversion"/>
    <property type="evidence" value="ECO:0007669"/>
    <property type="project" value="TreeGrafter"/>
</dbReference>
<keyword evidence="5" id="KW-0479">Metal-binding</keyword>
<feature type="binding site" evidence="4">
    <location>
        <position position="74"/>
    </location>
    <ligand>
        <name>substrate</name>
    </ligand>
</feature>